<dbReference type="EMBL" id="CM000140">
    <property type="protein sequence ID" value="EEE59301.1"/>
    <property type="molecule type" value="Genomic_DNA"/>
</dbReference>
<organism evidence="2">
    <name type="scientific">Oryza sativa subsp. japonica</name>
    <name type="common">Rice</name>
    <dbReference type="NCBI Taxonomy" id="39947"/>
    <lineage>
        <taxon>Eukaryota</taxon>
        <taxon>Viridiplantae</taxon>
        <taxon>Streptophyta</taxon>
        <taxon>Embryophyta</taxon>
        <taxon>Tracheophyta</taxon>
        <taxon>Spermatophyta</taxon>
        <taxon>Magnoliopsida</taxon>
        <taxon>Liliopsida</taxon>
        <taxon>Poales</taxon>
        <taxon>Poaceae</taxon>
        <taxon>BOP clade</taxon>
        <taxon>Oryzoideae</taxon>
        <taxon>Oryzeae</taxon>
        <taxon>Oryzinae</taxon>
        <taxon>Oryza</taxon>
        <taxon>Oryza sativa</taxon>
    </lineage>
</organism>
<proteinExistence type="predicted"/>
<gene>
    <name evidence="2" type="ORF">OsJ_11350</name>
</gene>
<accession>B9F953</accession>
<reference evidence="2" key="1">
    <citation type="journal article" date="2005" name="PLoS Biol.">
        <title>The genomes of Oryza sativa: a history of duplications.</title>
        <authorList>
            <person name="Yu J."/>
            <person name="Wang J."/>
            <person name="Lin W."/>
            <person name="Li S."/>
            <person name="Li H."/>
            <person name="Zhou J."/>
            <person name="Ni P."/>
            <person name="Dong W."/>
            <person name="Hu S."/>
            <person name="Zeng C."/>
            <person name="Zhang J."/>
            <person name="Zhang Y."/>
            <person name="Li R."/>
            <person name="Xu Z."/>
            <person name="Li S."/>
            <person name="Li X."/>
            <person name="Zheng H."/>
            <person name="Cong L."/>
            <person name="Lin L."/>
            <person name="Yin J."/>
            <person name="Geng J."/>
            <person name="Li G."/>
            <person name="Shi J."/>
            <person name="Liu J."/>
            <person name="Lv H."/>
            <person name="Li J."/>
            <person name="Wang J."/>
            <person name="Deng Y."/>
            <person name="Ran L."/>
            <person name="Shi X."/>
            <person name="Wang X."/>
            <person name="Wu Q."/>
            <person name="Li C."/>
            <person name="Ren X."/>
            <person name="Wang J."/>
            <person name="Wang X."/>
            <person name="Li D."/>
            <person name="Liu D."/>
            <person name="Zhang X."/>
            <person name="Ji Z."/>
            <person name="Zhao W."/>
            <person name="Sun Y."/>
            <person name="Zhang Z."/>
            <person name="Bao J."/>
            <person name="Han Y."/>
            <person name="Dong L."/>
            <person name="Ji J."/>
            <person name="Chen P."/>
            <person name="Wu S."/>
            <person name="Liu J."/>
            <person name="Xiao Y."/>
            <person name="Bu D."/>
            <person name="Tan J."/>
            <person name="Yang L."/>
            <person name="Ye C."/>
            <person name="Zhang J."/>
            <person name="Xu J."/>
            <person name="Zhou Y."/>
            <person name="Yu Y."/>
            <person name="Zhang B."/>
            <person name="Zhuang S."/>
            <person name="Wei H."/>
            <person name="Liu B."/>
            <person name="Lei M."/>
            <person name="Yu H."/>
            <person name="Li Y."/>
            <person name="Xu H."/>
            <person name="Wei S."/>
            <person name="He X."/>
            <person name="Fang L."/>
            <person name="Zhang Z."/>
            <person name="Zhang Y."/>
            <person name="Huang X."/>
            <person name="Su Z."/>
            <person name="Tong W."/>
            <person name="Li J."/>
            <person name="Tong Z."/>
            <person name="Li S."/>
            <person name="Ye J."/>
            <person name="Wang L."/>
            <person name="Fang L."/>
            <person name="Lei T."/>
            <person name="Chen C."/>
            <person name="Chen H."/>
            <person name="Xu Z."/>
            <person name="Li H."/>
            <person name="Huang H."/>
            <person name="Zhang F."/>
            <person name="Xu H."/>
            <person name="Li N."/>
            <person name="Zhao C."/>
            <person name="Li S."/>
            <person name="Dong L."/>
            <person name="Huang Y."/>
            <person name="Li L."/>
            <person name="Xi Y."/>
            <person name="Qi Q."/>
            <person name="Li W."/>
            <person name="Zhang B."/>
            <person name="Hu W."/>
            <person name="Zhang Y."/>
            <person name="Tian X."/>
            <person name="Jiao Y."/>
            <person name="Liang X."/>
            <person name="Jin J."/>
            <person name="Gao L."/>
            <person name="Zheng W."/>
            <person name="Hao B."/>
            <person name="Liu S."/>
            <person name="Wang W."/>
            <person name="Yuan L."/>
            <person name="Cao M."/>
            <person name="McDermott J."/>
            <person name="Samudrala R."/>
            <person name="Wang J."/>
            <person name="Wong G.K."/>
            <person name="Yang H."/>
        </authorList>
    </citation>
    <scope>NUCLEOTIDE SEQUENCE [LARGE SCALE GENOMIC DNA]</scope>
</reference>
<name>B9F953_ORYSJ</name>
<evidence type="ECO:0000313" key="2">
    <source>
        <dbReference type="EMBL" id="EEE59301.1"/>
    </source>
</evidence>
<protein>
    <submittedName>
        <fullName evidence="2">Uncharacterized protein</fullName>
    </submittedName>
</protein>
<sequence>MWIRNGAGEGESAIARGRVGRRGAGERNAARRRSACPHGVQRNAAREADGAVGSECDVGRQASAMQRGAAAPVPTARSERDAVGEAERDAGEEADAGARAREERCGGEQSGGVWSRRSEMRDVVGSDAMGPAERDAGRCGCRMRCRLNGYGKTDDVEALEAENSR</sequence>
<feature type="compositionally biased region" description="Basic and acidic residues" evidence="1">
    <location>
        <begin position="77"/>
        <end position="106"/>
    </location>
</feature>
<dbReference type="AlphaFoldDB" id="B9F953"/>
<reference evidence="2" key="2">
    <citation type="submission" date="2008-12" db="EMBL/GenBank/DDBJ databases">
        <title>Improved gene annotation of the rice (Oryza sativa) genomes.</title>
        <authorList>
            <person name="Wang J."/>
            <person name="Li R."/>
            <person name="Fan W."/>
            <person name="Huang Q."/>
            <person name="Zhang J."/>
            <person name="Zhou Y."/>
            <person name="Hu Y."/>
            <person name="Zi S."/>
            <person name="Li J."/>
            <person name="Ni P."/>
            <person name="Zheng H."/>
            <person name="Zhang Y."/>
            <person name="Zhao M."/>
            <person name="Hao Q."/>
            <person name="McDermott J."/>
            <person name="Samudrala R."/>
            <person name="Kristiansen K."/>
            <person name="Wong G.K.-S."/>
        </authorList>
    </citation>
    <scope>NUCLEOTIDE SEQUENCE</scope>
</reference>
<evidence type="ECO:0000256" key="1">
    <source>
        <dbReference type="SAM" id="MobiDB-lite"/>
    </source>
</evidence>
<feature type="region of interest" description="Disordered" evidence="1">
    <location>
        <begin position="1"/>
        <end position="136"/>
    </location>
</feature>
<dbReference type="Proteomes" id="UP000007752">
    <property type="component" value="Chromosome 3"/>
</dbReference>